<dbReference type="Proteomes" id="UP000472580">
    <property type="component" value="Unassembled WGS sequence"/>
</dbReference>
<reference evidence="2 3" key="1">
    <citation type="submission" date="2019-12" db="EMBL/GenBank/DDBJ databases">
        <title>Microbes associate with the intestines of laboratory mice.</title>
        <authorList>
            <person name="Navarre W."/>
            <person name="Wong E."/>
        </authorList>
    </citation>
    <scope>NUCLEOTIDE SEQUENCE [LARGE SCALE GENOMIC DNA]</scope>
    <source>
        <strain evidence="2 3">NM82_D38</strain>
    </source>
</reference>
<gene>
    <name evidence="2" type="ORF">E5987_06080</name>
</gene>
<evidence type="ECO:0000313" key="3">
    <source>
        <dbReference type="Proteomes" id="UP000472580"/>
    </source>
</evidence>
<dbReference type="AlphaFoldDB" id="A0A6L6YGM4"/>
<protein>
    <submittedName>
        <fullName evidence="2">Uncharacterized protein</fullName>
    </submittedName>
</protein>
<comment type="caution">
    <text evidence="2">The sequence shown here is derived from an EMBL/GenBank/DDBJ whole genome shotgun (WGS) entry which is preliminary data.</text>
</comment>
<accession>A0A6L6YGM4</accession>
<keyword evidence="3" id="KW-1185">Reference proteome</keyword>
<sequence length="320" mass="36983">MARYRKIDVRMWNDAKVAKLSDEGKLIFFFLLTAPQTTMIGAVPIDKYTVCRYLNMDAKRYDIGYQQLKNMGMVEYDERGLFFIRNFLKYNPPDNPKVVSGWSSFLDVFPECELLETIAKSVITACLARGDKYIDALGKEYKELAGYGIGNGMAFQRTENREQELINVATQHMSAEEKTPSADLPPEPPQEETLTLNSDASAELTPVQRAVRVGKHCPQQKIIDLYHEVLPALPRVRIWNTAKRKQMMAARWREMASDQEFQSEAEGLDFFRRFFEFVSHSPFLMGQSKNADGRSWCADLEWLLKAENFTKVCERKYHRD</sequence>
<feature type="region of interest" description="Disordered" evidence="1">
    <location>
        <begin position="173"/>
        <end position="193"/>
    </location>
</feature>
<dbReference type="OrthoDB" id="5526813at2"/>
<evidence type="ECO:0000256" key="1">
    <source>
        <dbReference type="SAM" id="MobiDB-lite"/>
    </source>
</evidence>
<organism evidence="2 3">
    <name type="scientific">Parasutterella muris</name>
    <dbReference type="NCBI Taxonomy" id="2565572"/>
    <lineage>
        <taxon>Bacteria</taxon>
        <taxon>Pseudomonadati</taxon>
        <taxon>Pseudomonadota</taxon>
        <taxon>Betaproteobacteria</taxon>
        <taxon>Burkholderiales</taxon>
        <taxon>Sutterellaceae</taxon>
        <taxon>Parasutterella</taxon>
    </lineage>
</organism>
<name>A0A6L6YGM4_9BURK</name>
<dbReference type="EMBL" id="WSRP01000015">
    <property type="protein sequence ID" value="MVX56776.1"/>
    <property type="molecule type" value="Genomic_DNA"/>
</dbReference>
<evidence type="ECO:0000313" key="2">
    <source>
        <dbReference type="EMBL" id="MVX56776.1"/>
    </source>
</evidence>
<dbReference type="RefSeq" id="WP_160335206.1">
    <property type="nucleotide sequence ID" value="NZ_WSRP01000015.1"/>
</dbReference>
<proteinExistence type="predicted"/>